<evidence type="ECO:0000256" key="1">
    <source>
        <dbReference type="SAM" id="Phobius"/>
    </source>
</evidence>
<dbReference type="RefSeq" id="WP_012173462.1">
    <property type="nucleotide sequence ID" value="NC_009943.1"/>
</dbReference>
<feature type="transmembrane region" description="Helical" evidence="1">
    <location>
        <begin position="90"/>
        <end position="110"/>
    </location>
</feature>
<dbReference type="OrthoDB" id="9805022at2"/>
<name>A8ZRS6_DESOH</name>
<evidence type="ECO:0008006" key="4">
    <source>
        <dbReference type="Google" id="ProtNLM"/>
    </source>
</evidence>
<protein>
    <recommendedName>
        <fullName evidence="4">ABC transporter permease</fullName>
    </recommendedName>
</protein>
<dbReference type="eggNOG" id="COG0767">
    <property type="taxonomic scope" value="Bacteria"/>
</dbReference>
<keyword evidence="1" id="KW-0472">Membrane</keyword>
<feature type="transmembrane region" description="Helical" evidence="1">
    <location>
        <begin position="148"/>
        <end position="173"/>
    </location>
</feature>
<gene>
    <name evidence="2" type="ordered locus">Dole_0033</name>
</gene>
<dbReference type="PANTHER" id="PTHR30188:SF4">
    <property type="entry name" value="PROTEIN TRIGALACTOSYLDIACYLGLYCEROL 1, CHLOROPLASTIC"/>
    <property type="match status" value="1"/>
</dbReference>
<dbReference type="Proteomes" id="UP000008561">
    <property type="component" value="Chromosome"/>
</dbReference>
<feature type="transmembrane region" description="Helical" evidence="1">
    <location>
        <begin position="52"/>
        <end position="78"/>
    </location>
</feature>
<reference evidence="2 3" key="1">
    <citation type="submission" date="2007-10" db="EMBL/GenBank/DDBJ databases">
        <title>Complete sequence of Desulfococcus oleovorans Hxd3.</title>
        <authorList>
            <consortium name="US DOE Joint Genome Institute"/>
            <person name="Copeland A."/>
            <person name="Lucas S."/>
            <person name="Lapidus A."/>
            <person name="Barry K."/>
            <person name="Glavina del Rio T."/>
            <person name="Dalin E."/>
            <person name="Tice H."/>
            <person name="Pitluck S."/>
            <person name="Kiss H."/>
            <person name="Brettin T."/>
            <person name="Bruce D."/>
            <person name="Detter J.C."/>
            <person name="Han C."/>
            <person name="Schmutz J."/>
            <person name="Larimer F."/>
            <person name="Land M."/>
            <person name="Hauser L."/>
            <person name="Kyrpides N."/>
            <person name="Kim E."/>
            <person name="Wawrik B."/>
            <person name="Richardson P."/>
        </authorList>
    </citation>
    <scope>NUCLEOTIDE SEQUENCE [LARGE SCALE GENOMIC DNA]</scope>
    <source>
        <strain evidence="3">DSM 6200 / JCM 39069 / Hxd3</strain>
    </source>
</reference>
<feature type="transmembrane region" description="Helical" evidence="1">
    <location>
        <begin position="233"/>
        <end position="257"/>
    </location>
</feature>
<dbReference type="GO" id="GO:0005548">
    <property type="term" value="F:phospholipid transporter activity"/>
    <property type="evidence" value="ECO:0007669"/>
    <property type="project" value="TreeGrafter"/>
</dbReference>
<accession>A8ZRS6</accession>
<dbReference type="STRING" id="96561.Dole_0033"/>
<keyword evidence="3" id="KW-1185">Reference proteome</keyword>
<keyword evidence="1" id="KW-0812">Transmembrane</keyword>
<dbReference type="Pfam" id="PF02405">
    <property type="entry name" value="MlaE"/>
    <property type="match status" value="1"/>
</dbReference>
<feature type="transmembrane region" description="Helical" evidence="1">
    <location>
        <begin position="193"/>
        <end position="221"/>
    </location>
</feature>
<dbReference type="PANTHER" id="PTHR30188">
    <property type="entry name" value="ABC TRANSPORTER PERMEASE PROTEIN-RELATED"/>
    <property type="match status" value="1"/>
</dbReference>
<keyword evidence="1" id="KW-1133">Transmembrane helix</keyword>
<sequence>MNSPTGYIGRKTLAYVDHLQNMAAFAIDLCAVLLASPLKGRAVVRWGVVEQIYFTAVQALFLIIPLSLLTGSMMLIQFAKFSGQVDLGKLMIILVIREIGPVVTAMLVVLRSATAVTIEIGYMNVFNEIDSLEMTGIDPLRLLAIPRFVGITSAIVCLFIVFDLVAILGGYGVVRLTTSIPVGNFLSDIGSAITGADIIVGLVKALCFGVVISVVTLYHGFEAQKRITVIPKITSTAAIECFFYCIVTNIFISGLFYF</sequence>
<evidence type="ECO:0000313" key="3">
    <source>
        <dbReference type="Proteomes" id="UP000008561"/>
    </source>
</evidence>
<dbReference type="GO" id="GO:0043190">
    <property type="term" value="C:ATP-binding cassette (ABC) transporter complex"/>
    <property type="evidence" value="ECO:0007669"/>
    <property type="project" value="InterPro"/>
</dbReference>
<organism evidence="2 3">
    <name type="scientific">Desulfosudis oleivorans (strain DSM 6200 / JCM 39069 / Hxd3)</name>
    <name type="common">Desulfococcus oleovorans</name>
    <dbReference type="NCBI Taxonomy" id="96561"/>
    <lineage>
        <taxon>Bacteria</taxon>
        <taxon>Pseudomonadati</taxon>
        <taxon>Thermodesulfobacteriota</taxon>
        <taxon>Desulfobacteria</taxon>
        <taxon>Desulfobacterales</taxon>
        <taxon>Desulfosudaceae</taxon>
        <taxon>Desulfosudis</taxon>
    </lineage>
</organism>
<dbReference type="AlphaFoldDB" id="A8ZRS6"/>
<proteinExistence type="predicted"/>
<evidence type="ECO:0000313" key="2">
    <source>
        <dbReference type="EMBL" id="ABW65843.1"/>
    </source>
</evidence>
<dbReference type="EMBL" id="CP000859">
    <property type="protein sequence ID" value="ABW65843.1"/>
    <property type="molecule type" value="Genomic_DNA"/>
</dbReference>
<dbReference type="KEGG" id="dol:Dole_0033"/>
<dbReference type="HOGENOM" id="CLU_045686_3_0_7"/>
<dbReference type="InterPro" id="IPR030802">
    <property type="entry name" value="Permease_MalE"/>
</dbReference>